<name>A0A916RTZ6_9BACT</name>
<accession>A0A916RTZ6</accession>
<reference evidence="1" key="1">
    <citation type="journal article" date="2014" name="Int. J. Syst. Evol. Microbiol.">
        <title>Complete genome sequence of Corynebacterium casei LMG S-19264T (=DSM 44701T), isolated from a smear-ripened cheese.</title>
        <authorList>
            <consortium name="US DOE Joint Genome Institute (JGI-PGF)"/>
            <person name="Walter F."/>
            <person name="Albersmeier A."/>
            <person name="Kalinowski J."/>
            <person name="Ruckert C."/>
        </authorList>
    </citation>
    <scope>NUCLEOTIDE SEQUENCE</scope>
    <source>
        <strain evidence="1">CGMCC 1.15447</strain>
    </source>
</reference>
<dbReference type="EMBL" id="BMJB01000001">
    <property type="protein sequence ID" value="GGA70211.1"/>
    <property type="molecule type" value="Genomic_DNA"/>
</dbReference>
<protein>
    <submittedName>
        <fullName evidence="1">Uncharacterized protein</fullName>
    </submittedName>
</protein>
<dbReference type="Proteomes" id="UP000648801">
    <property type="component" value="Unassembled WGS sequence"/>
</dbReference>
<dbReference type="AlphaFoldDB" id="A0A916RTZ6"/>
<comment type="caution">
    <text evidence="1">The sequence shown here is derived from an EMBL/GenBank/DDBJ whole genome shotgun (WGS) entry which is preliminary data.</text>
</comment>
<reference evidence="1" key="2">
    <citation type="submission" date="2020-09" db="EMBL/GenBank/DDBJ databases">
        <authorList>
            <person name="Sun Q."/>
            <person name="Zhou Y."/>
        </authorList>
    </citation>
    <scope>NUCLEOTIDE SEQUENCE</scope>
    <source>
        <strain evidence="1">CGMCC 1.15447</strain>
    </source>
</reference>
<proteinExistence type="predicted"/>
<evidence type="ECO:0000313" key="2">
    <source>
        <dbReference type="Proteomes" id="UP000648801"/>
    </source>
</evidence>
<evidence type="ECO:0000313" key="1">
    <source>
        <dbReference type="EMBL" id="GGA70211.1"/>
    </source>
</evidence>
<keyword evidence="2" id="KW-1185">Reference proteome</keyword>
<sequence>MRQEDTASLSETNAATQAIEELRAKVFFKLEYLLRERGLGDLAAFSGTAEAARFGDSRDVA</sequence>
<organism evidence="1 2">
    <name type="scientific">Edaphobacter acidisoli</name>
    <dbReference type="NCBI Taxonomy" id="2040573"/>
    <lineage>
        <taxon>Bacteria</taxon>
        <taxon>Pseudomonadati</taxon>
        <taxon>Acidobacteriota</taxon>
        <taxon>Terriglobia</taxon>
        <taxon>Terriglobales</taxon>
        <taxon>Acidobacteriaceae</taxon>
        <taxon>Edaphobacter</taxon>
    </lineage>
</organism>
<gene>
    <name evidence="1" type="ORF">GCM10011507_22200</name>
</gene>